<dbReference type="GO" id="GO:0031072">
    <property type="term" value="F:heat shock protein binding"/>
    <property type="evidence" value="ECO:0007669"/>
    <property type="project" value="TreeGrafter"/>
</dbReference>
<evidence type="ECO:0000313" key="4">
    <source>
        <dbReference type="Proteomes" id="UP000799429"/>
    </source>
</evidence>
<dbReference type="GO" id="GO:0005737">
    <property type="term" value="C:cytoplasm"/>
    <property type="evidence" value="ECO:0007669"/>
    <property type="project" value="TreeGrafter"/>
</dbReference>
<dbReference type="InterPro" id="IPR001623">
    <property type="entry name" value="DnaJ_domain"/>
</dbReference>
<dbReference type="GO" id="GO:0005634">
    <property type="term" value="C:nucleus"/>
    <property type="evidence" value="ECO:0007669"/>
    <property type="project" value="TreeGrafter"/>
</dbReference>
<feature type="region of interest" description="Disordered" evidence="1">
    <location>
        <begin position="204"/>
        <end position="293"/>
    </location>
</feature>
<feature type="domain" description="J" evidence="2">
    <location>
        <begin position="17"/>
        <end position="84"/>
    </location>
</feature>
<feature type="non-terminal residue" evidence="3">
    <location>
        <position position="293"/>
    </location>
</feature>
<dbReference type="InterPro" id="IPR036869">
    <property type="entry name" value="J_dom_sf"/>
</dbReference>
<dbReference type="OrthoDB" id="110024at2759"/>
<proteinExistence type="predicted"/>
<dbReference type="CDD" id="cd06257">
    <property type="entry name" value="DnaJ"/>
    <property type="match status" value="1"/>
</dbReference>
<sequence>MSSHVDDLTDEPPGSINPYEVLEIEKSATAHEVKTAYRKAALQHHPDKVKPEDKEAANQRFQEIAFAYAILSDERRRARYDKTGRTEESVQEDDDFNWHDFFSTQFQDMVNEDKIAKVKAEYQGSDEEKRDLLAAYTKYKGRMSQVFQVIMLSNPLEDEERFRAIIDAAIKDGNVDSYPQYTNETKAGRKRRMDEAMAEAGEAEELAKELGVHEKVSRSRKRKTKKGNTAEQDESDLMALIQQRAKDRASQATNFLDSLAAKYTPKPKNGKKREASDDEPSEEAFQETAEKLN</sequence>
<dbReference type="Proteomes" id="UP000799429">
    <property type="component" value="Unassembled WGS sequence"/>
</dbReference>
<dbReference type="Pfam" id="PF23302">
    <property type="entry name" value="HTH_DNAJC9"/>
    <property type="match status" value="1"/>
</dbReference>
<accession>A0A9P4VQE9</accession>
<name>A0A9P4VQE9_9PEZI</name>
<feature type="compositionally biased region" description="Basic and acidic residues" evidence="1">
    <location>
        <begin position="205"/>
        <end position="217"/>
    </location>
</feature>
<dbReference type="Gene3D" id="1.10.287.110">
    <property type="entry name" value="DnaJ domain"/>
    <property type="match status" value="1"/>
</dbReference>
<dbReference type="PROSITE" id="PS50076">
    <property type="entry name" value="DNAJ_2"/>
    <property type="match status" value="1"/>
</dbReference>
<dbReference type="AlphaFoldDB" id="A0A9P4VQE9"/>
<dbReference type="PRINTS" id="PR00625">
    <property type="entry name" value="JDOMAIN"/>
</dbReference>
<dbReference type="PANTHER" id="PTHR44144">
    <property type="entry name" value="DNAJ HOMOLOG SUBFAMILY C MEMBER 9"/>
    <property type="match status" value="1"/>
</dbReference>
<evidence type="ECO:0000259" key="2">
    <source>
        <dbReference type="PROSITE" id="PS50076"/>
    </source>
</evidence>
<keyword evidence="4" id="KW-1185">Reference proteome</keyword>
<dbReference type="Pfam" id="PF00226">
    <property type="entry name" value="DnaJ"/>
    <property type="match status" value="1"/>
</dbReference>
<dbReference type="FunFam" id="1.10.287.110:FF:000110">
    <property type="entry name" value="DnaJ domain protein (AFU_orthologue AFUA_2G13210)"/>
    <property type="match status" value="1"/>
</dbReference>
<dbReference type="PROSITE" id="PS00636">
    <property type="entry name" value="DNAJ_1"/>
    <property type="match status" value="1"/>
</dbReference>
<gene>
    <name evidence="3" type="ORF">M501DRAFT_902522</name>
</gene>
<dbReference type="SMART" id="SM00271">
    <property type="entry name" value="DnaJ"/>
    <property type="match status" value="1"/>
</dbReference>
<evidence type="ECO:0000313" key="3">
    <source>
        <dbReference type="EMBL" id="KAF2841856.1"/>
    </source>
</evidence>
<dbReference type="InterPro" id="IPR056453">
    <property type="entry name" value="HTH_DNAJC9"/>
</dbReference>
<dbReference type="PANTHER" id="PTHR44144:SF1">
    <property type="entry name" value="DNAJ HOMOLOG SUBFAMILY C MEMBER 9"/>
    <property type="match status" value="1"/>
</dbReference>
<comment type="caution">
    <text evidence="3">The sequence shown here is derived from an EMBL/GenBank/DDBJ whole genome shotgun (WGS) entry which is preliminary data.</text>
</comment>
<dbReference type="InterPro" id="IPR052594">
    <property type="entry name" value="J_domain-containing_protein"/>
</dbReference>
<protein>
    <submittedName>
        <fullName evidence="3">DnaJ-domain-containing protein</fullName>
    </submittedName>
</protein>
<evidence type="ECO:0000256" key="1">
    <source>
        <dbReference type="SAM" id="MobiDB-lite"/>
    </source>
</evidence>
<dbReference type="SUPFAM" id="SSF46565">
    <property type="entry name" value="Chaperone J-domain"/>
    <property type="match status" value="1"/>
</dbReference>
<reference evidence="3" key="1">
    <citation type="journal article" date="2020" name="Stud. Mycol.">
        <title>101 Dothideomycetes genomes: a test case for predicting lifestyles and emergence of pathogens.</title>
        <authorList>
            <person name="Haridas S."/>
            <person name="Albert R."/>
            <person name="Binder M."/>
            <person name="Bloem J."/>
            <person name="Labutti K."/>
            <person name="Salamov A."/>
            <person name="Andreopoulos B."/>
            <person name="Baker S."/>
            <person name="Barry K."/>
            <person name="Bills G."/>
            <person name="Bluhm B."/>
            <person name="Cannon C."/>
            <person name="Castanera R."/>
            <person name="Culley D."/>
            <person name="Daum C."/>
            <person name="Ezra D."/>
            <person name="Gonzalez J."/>
            <person name="Henrissat B."/>
            <person name="Kuo A."/>
            <person name="Liang C."/>
            <person name="Lipzen A."/>
            <person name="Lutzoni F."/>
            <person name="Magnuson J."/>
            <person name="Mondo S."/>
            <person name="Nolan M."/>
            <person name="Ohm R."/>
            <person name="Pangilinan J."/>
            <person name="Park H.-J."/>
            <person name="Ramirez L."/>
            <person name="Alfaro M."/>
            <person name="Sun H."/>
            <person name="Tritt A."/>
            <person name="Yoshinaga Y."/>
            <person name="Zwiers L.-H."/>
            <person name="Turgeon B."/>
            <person name="Goodwin S."/>
            <person name="Spatafora J."/>
            <person name="Crous P."/>
            <person name="Grigoriev I."/>
        </authorList>
    </citation>
    <scope>NUCLEOTIDE SEQUENCE</scope>
    <source>
        <strain evidence="3">CBS 101060</strain>
    </source>
</reference>
<feature type="compositionally biased region" description="Acidic residues" evidence="1">
    <location>
        <begin position="276"/>
        <end position="285"/>
    </location>
</feature>
<dbReference type="EMBL" id="MU006090">
    <property type="protein sequence ID" value="KAF2841856.1"/>
    <property type="molecule type" value="Genomic_DNA"/>
</dbReference>
<organism evidence="3 4">
    <name type="scientific">Patellaria atrata CBS 101060</name>
    <dbReference type="NCBI Taxonomy" id="1346257"/>
    <lineage>
        <taxon>Eukaryota</taxon>
        <taxon>Fungi</taxon>
        <taxon>Dikarya</taxon>
        <taxon>Ascomycota</taxon>
        <taxon>Pezizomycotina</taxon>
        <taxon>Dothideomycetes</taxon>
        <taxon>Dothideomycetes incertae sedis</taxon>
        <taxon>Patellariales</taxon>
        <taxon>Patellariaceae</taxon>
        <taxon>Patellaria</taxon>
    </lineage>
</organism>
<dbReference type="InterPro" id="IPR018253">
    <property type="entry name" value="DnaJ_domain_CS"/>
</dbReference>